<dbReference type="AlphaFoldDB" id="A0A930XYP5"/>
<gene>
    <name evidence="1" type="ORF">IR213_05505</name>
</gene>
<keyword evidence="1" id="KW-0378">Hydrolase</keyword>
<accession>A0A930XYP5</accession>
<reference evidence="1" key="1">
    <citation type="submission" date="2020-11" db="EMBL/GenBank/DDBJ databases">
        <title>Genome of Flavobacterium soyangense.</title>
        <authorList>
            <person name="Liu Q."/>
            <person name="Xin Y.-H."/>
        </authorList>
    </citation>
    <scope>NUCLEOTIDE SEQUENCE</scope>
    <source>
        <strain evidence="1">CGMCC 1.13493</strain>
    </source>
</reference>
<organism evidence="1 2">
    <name type="scientific">Flavobacterium soyangense</name>
    <dbReference type="NCBI Taxonomy" id="2023265"/>
    <lineage>
        <taxon>Bacteria</taxon>
        <taxon>Pseudomonadati</taxon>
        <taxon>Bacteroidota</taxon>
        <taxon>Flavobacteriia</taxon>
        <taxon>Flavobacteriales</taxon>
        <taxon>Flavobacteriaceae</taxon>
        <taxon>Flavobacterium</taxon>
    </lineage>
</organism>
<dbReference type="InterPro" id="IPR027268">
    <property type="entry name" value="Peptidase_M4/M1_CTD_sf"/>
</dbReference>
<comment type="caution">
    <text evidence="1">The sequence shown here is derived from an EMBL/GenBank/DDBJ whole genome shotgun (WGS) entry which is preliminary data.</text>
</comment>
<name>A0A930XYP5_9FLAO</name>
<evidence type="ECO:0000313" key="2">
    <source>
        <dbReference type="Proteomes" id="UP000646211"/>
    </source>
</evidence>
<dbReference type="Proteomes" id="UP000646211">
    <property type="component" value="Unassembled WGS sequence"/>
</dbReference>
<protein>
    <submittedName>
        <fullName evidence="1">Aminopeptidase</fullName>
    </submittedName>
</protein>
<dbReference type="EMBL" id="JADHEC010000008">
    <property type="protein sequence ID" value="MBF2708048.1"/>
    <property type="molecule type" value="Genomic_DNA"/>
</dbReference>
<keyword evidence="1" id="KW-0031">Aminopeptidase</keyword>
<sequence>MDVEVNLGKKALTIQQEIIFYNQSEDTLTTIVLNDWNNAYSSKTTPLAKRFSDEFYRGFYLAPENERGSTNIINISATDKTNFSWERTENNPDFIIVKLGTKLAPNHKITLHLTYVVKVPTDKFTHYGYTDNGGMYLRNWFLTPARYENHAFIKYNNYNLDDIANAVSDFDIVFRIPSPSGRQTKNIELTTDLDSEKTTQVENYSIYRLKGSNKTDFSIYVEPKLSFLSYKNSSVEVLTNLKGYKADEIQKAIVIDRIVNFTNQLIGKSPHEKITVSQADYDRNPFYGLNQMPTFLVPFPDNFLFEIKFLKTYLNNYLKNNLKLDPRKDSWIYDGIQIYTMVRYVEENYPNCKMTGSISNRKLFKGIHLLNLDFNEQYSYFYLLMARKNLDQPLSYPKNKLIKFNEQIASKYRAGLSLIYLDDFLGQPFMSNSITQFHTLNHKSQTTGNDFENLLKSNTNKDINWFFNIIINSREIIDYSFSKVSKTKDSVSFSLKNNTRVLVPIPIYGIKNDTIVFKKWIEPIKEDSVYTLERKEAKKIVINFKNEVPEFNLRNNWKKIEGFFPNNRPIKFAFMKDLEDPFYNQVIYAPLLTFNAYDGLSPGIRFHNRAILNRPFVYDINPTYSLKSKTITGAAVFVFNQDFRNSNLYNLKYTVGTSYFHYAPDATYFKINPMILMQFRQDDYRDNRKQILLFRQVIINREKSAIVIDSSLQNYSVFDAKYINSRTELTNHISFVEDIQFSGEFGKISTEIQYRKLFENNHKIDLRMYAGSFLYNNSNSDFFSFALDRPTDYLFDYPYLGRSSSAGIVSQEFIMAEGGFKSKLGIPYANQWITTLNGSYSLWNWIEAYGDVGFVKNKIQNTKFFYDSGIRLNLLTDYFELYFPLYSSKGWEIAQPHYSETIRFVVTLYPEKLISLFTRKWF</sequence>
<dbReference type="Gene3D" id="1.10.390.10">
    <property type="entry name" value="Neutral Protease Domain 2"/>
    <property type="match status" value="1"/>
</dbReference>
<evidence type="ECO:0000313" key="1">
    <source>
        <dbReference type="EMBL" id="MBF2708048.1"/>
    </source>
</evidence>
<keyword evidence="2" id="KW-1185">Reference proteome</keyword>
<proteinExistence type="predicted"/>
<dbReference type="GO" id="GO:0004177">
    <property type="term" value="F:aminopeptidase activity"/>
    <property type="evidence" value="ECO:0007669"/>
    <property type="project" value="UniProtKB-KW"/>
</dbReference>
<keyword evidence="1" id="KW-0645">Protease</keyword>